<gene>
    <name evidence="2" type="ORF">SAMN06275492_11426</name>
</gene>
<name>A0A1X7JNM1_9BACT</name>
<proteinExistence type="predicted"/>
<dbReference type="InterPro" id="IPR046865">
    <property type="entry name" value="FapA_b_solenoid"/>
</dbReference>
<organism evidence="2 3">
    <name type="scientific">Dethiosulfovibrio salsuginis</name>
    <dbReference type="NCBI Taxonomy" id="561720"/>
    <lineage>
        <taxon>Bacteria</taxon>
        <taxon>Thermotogati</taxon>
        <taxon>Synergistota</taxon>
        <taxon>Synergistia</taxon>
        <taxon>Synergistales</taxon>
        <taxon>Dethiosulfovibrionaceae</taxon>
        <taxon>Dethiosulfovibrio</taxon>
    </lineage>
</organism>
<dbReference type="InterPro" id="IPR005646">
    <property type="entry name" value="FapA"/>
</dbReference>
<evidence type="ECO:0000313" key="3">
    <source>
        <dbReference type="Proteomes" id="UP000193355"/>
    </source>
</evidence>
<dbReference type="Pfam" id="PF20250">
    <property type="entry name" value="FapA_N"/>
    <property type="match status" value="1"/>
</dbReference>
<feature type="domain" description="Flagellar Assembly Protein A N-terminal region" evidence="1">
    <location>
        <begin position="67"/>
        <end position="237"/>
    </location>
</feature>
<dbReference type="InterPro" id="IPR046866">
    <property type="entry name" value="FapA_N"/>
</dbReference>
<reference evidence="3" key="1">
    <citation type="submission" date="2017-04" db="EMBL/GenBank/DDBJ databases">
        <authorList>
            <person name="Varghese N."/>
            <person name="Submissions S."/>
        </authorList>
    </citation>
    <scope>NUCLEOTIDE SEQUENCE [LARGE SCALE GENOMIC DNA]</scope>
    <source>
        <strain evidence="3">USBA 82</strain>
    </source>
</reference>
<dbReference type="OrthoDB" id="9816426at2"/>
<protein>
    <recommendedName>
        <fullName evidence="1">Flagellar Assembly Protein A N-terminal region domain-containing protein</fullName>
    </recommendedName>
</protein>
<dbReference type="PANTHER" id="PTHR38032:SF1">
    <property type="entry name" value="RNA-BINDING PROTEIN KHPB N-TERMINAL DOMAIN-CONTAINING PROTEIN"/>
    <property type="match status" value="1"/>
</dbReference>
<dbReference type="RefSeq" id="WP_085544575.1">
    <property type="nucleotide sequence ID" value="NZ_FXBB01000014.1"/>
</dbReference>
<keyword evidence="3" id="KW-1185">Reference proteome</keyword>
<dbReference type="PANTHER" id="PTHR38032">
    <property type="entry name" value="POLYMERASE-RELATED"/>
    <property type="match status" value="1"/>
</dbReference>
<dbReference type="AlphaFoldDB" id="A0A1X7JNM1"/>
<evidence type="ECO:0000259" key="1">
    <source>
        <dbReference type="Pfam" id="PF20250"/>
    </source>
</evidence>
<dbReference type="STRING" id="561720.SAMN06275492_11426"/>
<dbReference type="EMBL" id="FXBB01000014">
    <property type="protein sequence ID" value="SMG29701.1"/>
    <property type="molecule type" value="Genomic_DNA"/>
</dbReference>
<dbReference type="Proteomes" id="UP000193355">
    <property type="component" value="Unassembled WGS sequence"/>
</dbReference>
<sequence>MERVKIEKNEEGVYLSVAEGVSLSEVLDALEKERISGAEPGLVEQALTVPGNRVRIVEGQVDRPARISVDISRDYLLARMSIEPPEGSFGWPSLADLKSTLEAKGVIYGIDDTALSRLVEEKIADQWVEVAKGAPPVDGKDSEVDYKIEFGSSKPLDQGKDGKVDMKELSTITIVRKGQLLATRVPFTEAHDGISVQGKTIKAKNGKDRKLPAGQGTVSSEDETELYAEHDGHLVMRGGVLDVLPVYVVPGDVDYSVGNINFIGSVEVKGAVRDGFEIKTTGNVDVGGVVEGAVIETDGDLEIKVGVSAGNKGSLKIGGSLTAGYIDKAHLMIGGNIQVKDAIMHSDISAGRSIAVGVNRGKGQIVGGKTQAGVSVQCITLGSQMGTKTEVHVGVSPLLANRKAELTSLLAENQEKLGQIDTNIGFLKKLEKAGKLDTEKRTILLKLTKGSFQIQSLLGQWKKELEELGVKMERSRSDAKVKVKEWCYPGVSISMRGCTYLVREDVRFVSFSYQDGEIKVLPYDR</sequence>
<accession>A0A1X7JNM1</accession>
<dbReference type="Pfam" id="PF03961">
    <property type="entry name" value="FapA"/>
    <property type="match status" value="1"/>
</dbReference>
<evidence type="ECO:0000313" key="2">
    <source>
        <dbReference type="EMBL" id="SMG29701.1"/>
    </source>
</evidence>